<dbReference type="Proteomes" id="UP000027982">
    <property type="component" value="Chromosome"/>
</dbReference>
<keyword evidence="2" id="KW-1185">Reference proteome</keyword>
<evidence type="ECO:0000313" key="1">
    <source>
        <dbReference type="EMBL" id="AIE85816.1"/>
    </source>
</evidence>
<name>A0A068NQU6_FIMGI</name>
<organism evidence="1 2">
    <name type="scientific">Fimbriimonas ginsengisoli Gsoil 348</name>
    <dbReference type="NCBI Taxonomy" id="661478"/>
    <lineage>
        <taxon>Bacteria</taxon>
        <taxon>Bacillati</taxon>
        <taxon>Armatimonadota</taxon>
        <taxon>Fimbriimonadia</taxon>
        <taxon>Fimbriimonadales</taxon>
        <taxon>Fimbriimonadaceae</taxon>
        <taxon>Fimbriimonas</taxon>
    </lineage>
</organism>
<sequence>MEVGKRQILFQYLPGKVFDHRDGVIARVRSIVGREHKDVTPSLLLQSIREHASSWPADMRTNLPDQHLNDLSQFVFLDPLELEAELFPLVFWCNNDSCAHVRVVNEDTVPRTAKCTRCSVGEAIQMPFVLMHACGRLEAWNPPQCGTCRSRADLALQRRGKLLGSNSRWWCLRCQVAVTPLTPRCSCGWSNPADGISPMMQYELYRAGRTMYPQTVTAVNQPNRSEETTKLLATDGWAAAATSIHLGLDQIRGMSLNEWCRQRRAVDGDGAAATAEISTEELNALMNQLMRGEITPAQMQERVTQARQSASSSQVALSRANLEAAIYNAINLDSPAIASVGREMLESVFLSEATRVGTEQGDSNGTSIERLLAKMGIAEVSVVTDFPVTTAVYGFTRGAPGQKAKLNPFPRDTHYGRIPVYTDVVEADALIVTLNPNMIVQWLESLGYSCTLPGASSPEVSAKGYFLNLFDGVDLRETIGAGAPEARLVFGALHSLSHISIRQAALLSGLDVTSMSEYLLPRSLSYAIFCNHRFGATIGALVSLFDQSLEIWLESIRENRGCVYDPVCTSQGGVCHSCCHLAETSCRFFNLNLARPMLFGGHDRELGNVSRGYLQFSEE</sequence>
<proteinExistence type="predicted"/>
<accession>A0A068NQU6</accession>
<dbReference type="KEGG" id="fgi:OP10G_2448"/>
<dbReference type="AlphaFoldDB" id="A0A068NQU6"/>
<gene>
    <name evidence="1" type="ORF">OP10G_2448</name>
</gene>
<dbReference type="STRING" id="661478.OP10G_2448"/>
<dbReference type="HOGENOM" id="CLU_027777_0_0_0"/>
<reference evidence="1 2" key="1">
    <citation type="journal article" date="2014" name="PLoS ONE">
        <title>The first complete genome sequence of the class fimbriimonadia in the phylum armatimonadetes.</title>
        <authorList>
            <person name="Hu Z.Y."/>
            <person name="Wang Y.Z."/>
            <person name="Im W.T."/>
            <person name="Wang S.Y."/>
            <person name="Zhao G.P."/>
            <person name="Zheng H.J."/>
            <person name="Quan Z.X."/>
        </authorList>
    </citation>
    <scope>NUCLEOTIDE SEQUENCE [LARGE SCALE GENOMIC DNA]</scope>
    <source>
        <strain evidence="1">Gsoil 348</strain>
    </source>
</reference>
<dbReference type="EMBL" id="CP007139">
    <property type="protein sequence ID" value="AIE85816.1"/>
    <property type="molecule type" value="Genomic_DNA"/>
</dbReference>
<evidence type="ECO:0000313" key="2">
    <source>
        <dbReference type="Proteomes" id="UP000027982"/>
    </source>
</evidence>
<protein>
    <submittedName>
        <fullName evidence="1">Uncharacterized protein</fullName>
    </submittedName>
</protein>